<dbReference type="AlphaFoldDB" id="A0A6A6WQ58"/>
<organism evidence="2 3">
    <name type="scientific">Melanomma pulvis-pyrius CBS 109.77</name>
    <dbReference type="NCBI Taxonomy" id="1314802"/>
    <lineage>
        <taxon>Eukaryota</taxon>
        <taxon>Fungi</taxon>
        <taxon>Dikarya</taxon>
        <taxon>Ascomycota</taxon>
        <taxon>Pezizomycotina</taxon>
        <taxon>Dothideomycetes</taxon>
        <taxon>Pleosporomycetidae</taxon>
        <taxon>Pleosporales</taxon>
        <taxon>Melanommataceae</taxon>
        <taxon>Melanomma</taxon>
    </lineage>
</organism>
<evidence type="ECO:0000256" key="1">
    <source>
        <dbReference type="SAM" id="MobiDB-lite"/>
    </source>
</evidence>
<feature type="compositionally biased region" description="Polar residues" evidence="1">
    <location>
        <begin position="15"/>
        <end position="25"/>
    </location>
</feature>
<protein>
    <submittedName>
        <fullName evidence="2">Uncharacterized protein</fullName>
    </submittedName>
</protein>
<evidence type="ECO:0000313" key="2">
    <source>
        <dbReference type="EMBL" id="KAF2786206.1"/>
    </source>
</evidence>
<gene>
    <name evidence="2" type="ORF">K505DRAFT_380416</name>
</gene>
<accession>A0A6A6WQ58</accession>
<dbReference type="Proteomes" id="UP000799757">
    <property type="component" value="Unassembled WGS sequence"/>
</dbReference>
<reference evidence="2" key="1">
    <citation type="journal article" date="2020" name="Stud. Mycol.">
        <title>101 Dothideomycetes genomes: a test case for predicting lifestyles and emergence of pathogens.</title>
        <authorList>
            <person name="Haridas S."/>
            <person name="Albert R."/>
            <person name="Binder M."/>
            <person name="Bloem J."/>
            <person name="Labutti K."/>
            <person name="Salamov A."/>
            <person name="Andreopoulos B."/>
            <person name="Baker S."/>
            <person name="Barry K."/>
            <person name="Bills G."/>
            <person name="Bluhm B."/>
            <person name="Cannon C."/>
            <person name="Castanera R."/>
            <person name="Culley D."/>
            <person name="Daum C."/>
            <person name="Ezra D."/>
            <person name="Gonzalez J."/>
            <person name="Henrissat B."/>
            <person name="Kuo A."/>
            <person name="Liang C."/>
            <person name="Lipzen A."/>
            <person name="Lutzoni F."/>
            <person name="Magnuson J."/>
            <person name="Mondo S."/>
            <person name="Nolan M."/>
            <person name="Ohm R."/>
            <person name="Pangilinan J."/>
            <person name="Park H.-J."/>
            <person name="Ramirez L."/>
            <person name="Alfaro M."/>
            <person name="Sun H."/>
            <person name="Tritt A."/>
            <person name="Yoshinaga Y."/>
            <person name="Zwiers L.-H."/>
            <person name="Turgeon B."/>
            <person name="Goodwin S."/>
            <person name="Spatafora J."/>
            <person name="Crous P."/>
            <person name="Grigoriev I."/>
        </authorList>
    </citation>
    <scope>NUCLEOTIDE SEQUENCE</scope>
    <source>
        <strain evidence="2">CBS 109.77</strain>
    </source>
</reference>
<sequence length="246" mass="25541">MHSCIPLSITSSATSPARLTQQRCSSHGDGGIDLSTSHRRLSGRSGGRLTSRRLIPSRTHAARPPKQAMHLDQPCPGPLPAAVPSDLGPDSERGLLNQSAPARDGAGCHVASATPGGASRCLGPGTRTPSRVPSHRTIYRDCVWPGGAGLLELEQTDLRHLGGTGLRERPCTQPARRHGGGNAAMVGCCAHWSHGDGAEPPLATRRRTSAGATAASPTGLVAGRVRMQSGCRVGADWCRLVQTGAD</sequence>
<evidence type="ECO:0000313" key="3">
    <source>
        <dbReference type="Proteomes" id="UP000799757"/>
    </source>
</evidence>
<dbReference type="EMBL" id="MU002520">
    <property type="protein sequence ID" value="KAF2786206.1"/>
    <property type="molecule type" value="Genomic_DNA"/>
</dbReference>
<feature type="region of interest" description="Disordered" evidence="1">
    <location>
        <begin position="15"/>
        <end position="133"/>
    </location>
</feature>
<proteinExistence type="predicted"/>
<keyword evidence="3" id="KW-1185">Reference proteome</keyword>
<name>A0A6A6WQ58_9PLEO</name>